<evidence type="ECO:0000313" key="3">
    <source>
        <dbReference type="Proteomes" id="UP001233172"/>
    </source>
</evidence>
<protein>
    <submittedName>
        <fullName evidence="2">Uncharacterized protein</fullName>
    </submittedName>
</protein>
<dbReference type="EMBL" id="JASAOG010000325">
    <property type="protein sequence ID" value="KAK0040445.1"/>
    <property type="molecule type" value="Genomic_DNA"/>
</dbReference>
<dbReference type="AlphaFoldDB" id="A0AAD8EUI9"/>
<dbReference type="Proteomes" id="UP001233172">
    <property type="component" value="Unassembled WGS sequence"/>
</dbReference>
<organism evidence="2 3">
    <name type="scientific">Biomphalaria pfeifferi</name>
    <name type="common">Bloodfluke planorb</name>
    <name type="synonym">Freshwater snail</name>
    <dbReference type="NCBI Taxonomy" id="112525"/>
    <lineage>
        <taxon>Eukaryota</taxon>
        <taxon>Metazoa</taxon>
        <taxon>Spiralia</taxon>
        <taxon>Lophotrochozoa</taxon>
        <taxon>Mollusca</taxon>
        <taxon>Gastropoda</taxon>
        <taxon>Heterobranchia</taxon>
        <taxon>Euthyneura</taxon>
        <taxon>Panpulmonata</taxon>
        <taxon>Hygrophila</taxon>
        <taxon>Lymnaeoidea</taxon>
        <taxon>Planorbidae</taxon>
        <taxon>Biomphalaria</taxon>
    </lineage>
</organism>
<feature type="region of interest" description="Disordered" evidence="1">
    <location>
        <begin position="1"/>
        <end position="71"/>
    </location>
</feature>
<feature type="compositionally biased region" description="Polar residues" evidence="1">
    <location>
        <begin position="1"/>
        <end position="22"/>
    </location>
</feature>
<evidence type="ECO:0000313" key="2">
    <source>
        <dbReference type="EMBL" id="KAK0040445.1"/>
    </source>
</evidence>
<feature type="compositionally biased region" description="Acidic residues" evidence="1">
    <location>
        <begin position="42"/>
        <end position="56"/>
    </location>
</feature>
<proteinExistence type="predicted"/>
<keyword evidence="3" id="KW-1185">Reference proteome</keyword>
<feature type="compositionally biased region" description="Basic and acidic residues" evidence="1">
    <location>
        <begin position="57"/>
        <end position="71"/>
    </location>
</feature>
<feature type="non-terminal residue" evidence="2">
    <location>
        <position position="1"/>
    </location>
</feature>
<comment type="caution">
    <text evidence="2">The sequence shown here is derived from an EMBL/GenBank/DDBJ whole genome shotgun (WGS) entry which is preliminary data.</text>
</comment>
<reference evidence="2" key="1">
    <citation type="journal article" date="2023" name="PLoS Negl. Trop. Dis.">
        <title>A genome sequence for Biomphalaria pfeifferi, the major vector snail for the human-infecting parasite Schistosoma mansoni.</title>
        <authorList>
            <person name="Bu L."/>
            <person name="Lu L."/>
            <person name="Laidemitt M.R."/>
            <person name="Zhang S.M."/>
            <person name="Mutuku M."/>
            <person name="Mkoji G."/>
            <person name="Steinauer M."/>
            <person name="Loker E.S."/>
        </authorList>
    </citation>
    <scope>NUCLEOTIDE SEQUENCE</scope>
    <source>
        <strain evidence="2">KasaAsao</strain>
    </source>
</reference>
<evidence type="ECO:0000256" key="1">
    <source>
        <dbReference type="SAM" id="MobiDB-lite"/>
    </source>
</evidence>
<reference evidence="2" key="2">
    <citation type="submission" date="2023-04" db="EMBL/GenBank/DDBJ databases">
        <authorList>
            <person name="Bu L."/>
            <person name="Lu L."/>
            <person name="Laidemitt M.R."/>
            <person name="Zhang S.M."/>
            <person name="Mutuku M."/>
            <person name="Mkoji G."/>
            <person name="Steinauer M."/>
            <person name="Loker E.S."/>
        </authorList>
    </citation>
    <scope>NUCLEOTIDE SEQUENCE</scope>
    <source>
        <strain evidence="2">KasaAsao</strain>
        <tissue evidence="2">Whole Snail</tissue>
    </source>
</reference>
<name>A0AAD8EUI9_BIOPF</name>
<sequence length="71" mass="7984">KVYLETQLQSPASMASAVSTSDVDPVASNDDSKTDSVYFELEREDCSDEEACDEEQESHCEDHDYESYSHV</sequence>
<gene>
    <name evidence="2" type="ORF">Bpfe_030111</name>
</gene>
<accession>A0AAD8EUI9</accession>